<name>A0A9P0B594_BRAAE</name>
<dbReference type="OrthoDB" id="1293503at2759"/>
<organism evidence="1 2">
    <name type="scientific">Brassicogethes aeneus</name>
    <name type="common">Rape pollen beetle</name>
    <name type="synonym">Meligethes aeneus</name>
    <dbReference type="NCBI Taxonomy" id="1431903"/>
    <lineage>
        <taxon>Eukaryota</taxon>
        <taxon>Metazoa</taxon>
        <taxon>Ecdysozoa</taxon>
        <taxon>Arthropoda</taxon>
        <taxon>Hexapoda</taxon>
        <taxon>Insecta</taxon>
        <taxon>Pterygota</taxon>
        <taxon>Neoptera</taxon>
        <taxon>Endopterygota</taxon>
        <taxon>Coleoptera</taxon>
        <taxon>Polyphaga</taxon>
        <taxon>Cucujiformia</taxon>
        <taxon>Nitidulidae</taxon>
        <taxon>Meligethinae</taxon>
        <taxon>Brassicogethes</taxon>
    </lineage>
</organism>
<dbReference type="PANTHER" id="PTHR47027:SF30">
    <property type="entry name" value="THAP-TYPE DOMAIN-CONTAINING PROTEIN"/>
    <property type="match status" value="1"/>
</dbReference>
<evidence type="ECO:0000313" key="1">
    <source>
        <dbReference type="EMBL" id="CAH0555727.1"/>
    </source>
</evidence>
<sequence length="194" mass="22568">MISSVTQCTGSVSRKHFLFPQHNNKTFILNPTTRKQQVVGLLPLSSLEAMFLVEPVSPGEVGVELEHNGGQESEINKRIGKAINLYYAINNKFIKKKEITKKTKLNVFKTVFRPILTFGCESWVLNKAQESKIGAIEMKFLRDIKRVTRMDRIRNTVIREELEIETTIEYIKKRQLSWWGHLQRLNNKRQVKKV</sequence>
<gene>
    <name evidence="1" type="ORF">MELIAE_LOCUS7015</name>
</gene>
<evidence type="ECO:0008006" key="3">
    <source>
        <dbReference type="Google" id="ProtNLM"/>
    </source>
</evidence>
<accession>A0A9P0B594</accession>
<dbReference type="AlphaFoldDB" id="A0A9P0B594"/>
<proteinExistence type="predicted"/>
<protein>
    <recommendedName>
        <fullName evidence="3">Endonuclease-reverse transcriptase</fullName>
    </recommendedName>
</protein>
<dbReference type="Proteomes" id="UP001154078">
    <property type="component" value="Chromosome 4"/>
</dbReference>
<keyword evidence="2" id="KW-1185">Reference proteome</keyword>
<evidence type="ECO:0000313" key="2">
    <source>
        <dbReference type="Proteomes" id="UP001154078"/>
    </source>
</evidence>
<dbReference type="EMBL" id="OV121135">
    <property type="protein sequence ID" value="CAH0555727.1"/>
    <property type="molecule type" value="Genomic_DNA"/>
</dbReference>
<dbReference type="PANTHER" id="PTHR47027">
    <property type="entry name" value="REVERSE TRANSCRIPTASE DOMAIN-CONTAINING PROTEIN"/>
    <property type="match status" value="1"/>
</dbReference>
<reference evidence="1" key="1">
    <citation type="submission" date="2021-12" db="EMBL/GenBank/DDBJ databases">
        <authorList>
            <person name="King R."/>
        </authorList>
    </citation>
    <scope>NUCLEOTIDE SEQUENCE</scope>
</reference>